<dbReference type="Gene3D" id="3.20.20.140">
    <property type="entry name" value="Metal-dependent hydrolases"/>
    <property type="match status" value="1"/>
</dbReference>
<dbReference type="EMBL" id="AP022314">
    <property type="protein sequence ID" value="BBU20990.1"/>
    <property type="molecule type" value="Genomic_DNA"/>
</dbReference>
<dbReference type="AlphaFoldDB" id="A0AAD1GY83"/>
<evidence type="ECO:0008006" key="3">
    <source>
        <dbReference type="Google" id="ProtNLM"/>
    </source>
</evidence>
<gene>
    <name evidence="1" type="ORF">MYXE_07790</name>
</gene>
<evidence type="ECO:0000313" key="2">
    <source>
        <dbReference type="Proteomes" id="UP000464624"/>
    </source>
</evidence>
<dbReference type="Proteomes" id="UP000464624">
    <property type="component" value="Chromosome"/>
</dbReference>
<proteinExistence type="predicted"/>
<reference evidence="1 2" key="1">
    <citation type="submission" date="2019-12" db="EMBL/GenBank/DDBJ databases">
        <title>Complete genome sequence of Mycolicibacterium xenopi str. JCM15661T.</title>
        <authorList>
            <person name="Yoshida M."/>
            <person name="Fukano H."/>
            <person name="Asakura T."/>
            <person name="Hoshino Y."/>
        </authorList>
    </citation>
    <scope>NUCLEOTIDE SEQUENCE [LARGE SCALE GENOMIC DNA]</scope>
    <source>
        <strain evidence="1 2">JCM 15661T</strain>
    </source>
</reference>
<protein>
    <recommendedName>
        <fullName evidence="3">Amidohydrolase</fullName>
    </recommendedName>
</protein>
<dbReference type="RefSeq" id="WP_332102219.1">
    <property type="nucleotide sequence ID" value="NZ_AP022314.1"/>
</dbReference>
<name>A0AAD1GY83_MYCXE</name>
<evidence type="ECO:0000313" key="1">
    <source>
        <dbReference type="EMBL" id="BBU20990.1"/>
    </source>
</evidence>
<sequence length="136" mass="15546">MRVVSHLVVGGALHRHPSLKLLIAEGGAGWVPALGDRLDEAYRQHDMFARQRLNRLPSEIMRQEVYASFQHDVSAVQISEDTGYSNVVWGYEYPHLEVVRMATPRRRCIHCSTTWILAFAEQVLREPSKSCSTSRR</sequence>
<accession>A0AAD1GY83</accession>
<dbReference type="SUPFAM" id="SSF51556">
    <property type="entry name" value="Metallo-dependent hydrolases"/>
    <property type="match status" value="1"/>
</dbReference>
<dbReference type="KEGG" id="mxe:MYXE_07790"/>
<organism evidence="1 2">
    <name type="scientific">Mycobacterium xenopi</name>
    <dbReference type="NCBI Taxonomy" id="1789"/>
    <lineage>
        <taxon>Bacteria</taxon>
        <taxon>Bacillati</taxon>
        <taxon>Actinomycetota</taxon>
        <taxon>Actinomycetes</taxon>
        <taxon>Mycobacteriales</taxon>
        <taxon>Mycobacteriaceae</taxon>
        <taxon>Mycobacterium</taxon>
    </lineage>
</organism>
<dbReference type="InterPro" id="IPR032466">
    <property type="entry name" value="Metal_Hydrolase"/>
</dbReference>